<name>A0A9P8IZY1_AURME</name>
<reference evidence="2" key="1">
    <citation type="journal article" date="2021" name="J Fungi (Basel)">
        <title>Virulence traits and population genomics of the black yeast Aureobasidium melanogenum.</title>
        <authorList>
            <person name="Cernosa A."/>
            <person name="Sun X."/>
            <person name="Gostincar C."/>
            <person name="Fang C."/>
            <person name="Gunde-Cimerman N."/>
            <person name="Song Z."/>
        </authorList>
    </citation>
    <scope>NUCLEOTIDE SEQUENCE</scope>
    <source>
        <strain evidence="3">EXF-9298</strain>
        <strain evidence="2">EXF-9911</strain>
    </source>
</reference>
<dbReference type="InterPro" id="IPR051807">
    <property type="entry name" value="Sec-metab_biosynth-assoc"/>
</dbReference>
<sequence length="130" mass="14483">MFALRQASAQLTRRTFSTTSRIMSQKYEWMVILPDNAGALDKRMAVREQHLSNIKPDAASGFWVMGGAMLEDVPKEGSPLKINGSVMMAVASSKEEVLEKIKKDVYAGQGVWDMDKIQIFPFKSAIRSAL</sequence>
<protein>
    <recommendedName>
        <fullName evidence="1">YCII-related domain-containing protein</fullName>
    </recommendedName>
</protein>
<evidence type="ECO:0000313" key="4">
    <source>
        <dbReference type="Proteomes" id="UP000729357"/>
    </source>
</evidence>
<dbReference type="SUPFAM" id="SSF54909">
    <property type="entry name" value="Dimeric alpha+beta barrel"/>
    <property type="match status" value="1"/>
</dbReference>
<comment type="caution">
    <text evidence="2">The sequence shown here is derived from an EMBL/GenBank/DDBJ whole genome shotgun (WGS) entry which is preliminary data.</text>
</comment>
<dbReference type="AlphaFoldDB" id="A0A9P8IZY1"/>
<evidence type="ECO:0000313" key="5">
    <source>
        <dbReference type="Proteomes" id="UP000779574"/>
    </source>
</evidence>
<evidence type="ECO:0000313" key="3">
    <source>
        <dbReference type="EMBL" id="KAG9976207.1"/>
    </source>
</evidence>
<dbReference type="InterPro" id="IPR005545">
    <property type="entry name" value="YCII"/>
</dbReference>
<feature type="domain" description="YCII-related" evidence="1">
    <location>
        <begin position="29"/>
        <end position="114"/>
    </location>
</feature>
<dbReference type="InterPro" id="IPR011008">
    <property type="entry name" value="Dimeric_a/b-barrel"/>
</dbReference>
<feature type="non-terminal residue" evidence="2">
    <location>
        <position position="1"/>
    </location>
</feature>
<accession>A0A9P8IZY1</accession>
<dbReference type="Proteomes" id="UP000779574">
    <property type="component" value="Unassembled WGS sequence"/>
</dbReference>
<dbReference type="PANTHER" id="PTHR33606">
    <property type="entry name" value="PROTEIN YCII"/>
    <property type="match status" value="1"/>
</dbReference>
<reference evidence="2" key="2">
    <citation type="submission" date="2021-08" db="EMBL/GenBank/DDBJ databases">
        <authorList>
            <person name="Gostincar C."/>
            <person name="Sun X."/>
            <person name="Song Z."/>
            <person name="Gunde-Cimerman N."/>
        </authorList>
    </citation>
    <scope>NUCLEOTIDE SEQUENCE</scope>
    <source>
        <strain evidence="3">EXF-9298</strain>
        <strain evidence="2">EXF-9911</strain>
    </source>
</reference>
<dbReference type="OrthoDB" id="5519740at2759"/>
<dbReference type="EMBL" id="JAHFXS010001667">
    <property type="protein sequence ID" value="KAG9976207.1"/>
    <property type="molecule type" value="Genomic_DNA"/>
</dbReference>
<gene>
    <name evidence="2" type="ORF">KCU76_g15127</name>
    <name evidence="3" type="ORF">KCU98_g10861</name>
</gene>
<dbReference type="Pfam" id="PF03795">
    <property type="entry name" value="YCII"/>
    <property type="match status" value="1"/>
</dbReference>
<dbReference type="EMBL" id="JAHFXF010000967">
    <property type="protein sequence ID" value="KAG9680489.1"/>
    <property type="molecule type" value="Genomic_DNA"/>
</dbReference>
<organism evidence="2 5">
    <name type="scientific">Aureobasidium melanogenum</name>
    <name type="common">Aureobasidium pullulans var. melanogenum</name>
    <dbReference type="NCBI Taxonomy" id="46634"/>
    <lineage>
        <taxon>Eukaryota</taxon>
        <taxon>Fungi</taxon>
        <taxon>Dikarya</taxon>
        <taxon>Ascomycota</taxon>
        <taxon>Pezizomycotina</taxon>
        <taxon>Dothideomycetes</taxon>
        <taxon>Dothideomycetidae</taxon>
        <taxon>Dothideales</taxon>
        <taxon>Saccotheciaceae</taxon>
        <taxon>Aureobasidium</taxon>
    </lineage>
</organism>
<proteinExistence type="predicted"/>
<evidence type="ECO:0000313" key="2">
    <source>
        <dbReference type="EMBL" id="KAG9680489.1"/>
    </source>
</evidence>
<evidence type="ECO:0000259" key="1">
    <source>
        <dbReference type="Pfam" id="PF03795"/>
    </source>
</evidence>
<dbReference type="Gene3D" id="3.30.70.1060">
    <property type="entry name" value="Dimeric alpha+beta barrel"/>
    <property type="match status" value="1"/>
</dbReference>
<keyword evidence="4" id="KW-1185">Reference proteome</keyword>
<dbReference type="PANTHER" id="PTHR33606:SF3">
    <property type="entry name" value="PROTEIN YCII"/>
    <property type="match status" value="1"/>
</dbReference>
<dbReference type="Proteomes" id="UP000729357">
    <property type="component" value="Unassembled WGS sequence"/>
</dbReference>